<sequence>MPPKKNKNNGEAKPSLSKFKAATSSARCISSPWVKFGWIEAIKPEVNQIIETVKGDISAMYTLQIPRDRPIDPFSIRNALFWEHRHLANQRVISTPSADHLNFWSSDHAQFVETLQKVCRQVPEDRGSIRMHYFFEGIREREFLLWPVKIGNVYVTIFLRIQDKENLASRGDGLPHYPREYINREVTDIVIVDPLPAGRGERRAMILHRLDYILLEACIDISADHNIHNFRTRDVEDEWETGLIAYAISRELMRRLRVVLWRREFLRRDHYDLLWVAFEEHYDIDGYREGLMAVPDEKYEAFQSPTHSVAARVPEQWRHVGGPETAADQDMDEGSTQTTVEEDPASQSNTGNDLGSSVASEEDEPSELALTPVESTQPPPFTSKRDLAPGSEQDPREHLQLQKLNIQDGAGKPQRYHPTQVDLPHETSQPIQETQDQEMTGTGAEEGGFDETQTSAYQHNYTSEGAVASPLPITPVQPRAPVAPMMSTDIPQTVIPGLGSLSALQNPITKDNEAESLFVVETPQRAQSPWLGANQTGQSPQSTVPATQYPESPVPQGEYDVAAGRSLAQSALQVMKMGHAPTGVPAVGPGDLASQAQQPGPYDEQAAVDGYSLKRSMDGGEDSASKRPKYEDGQ</sequence>
<proteinExistence type="predicted"/>
<gene>
    <name evidence="2" type="ORF">KHLLAP_LOCUS3873</name>
</gene>
<feature type="compositionally biased region" description="Basic and acidic residues" evidence="1">
    <location>
        <begin position="615"/>
        <end position="634"/>
    </location>
</feature>
<dbReference type="Proteomes" id="UP001295740">
    <property type="component" value="Unassembled WGS sequence"/>
</dbReference>
<evidence type="ECO:0000313" key="2">
    <source>
        <dbReference type="EMBL" id="CAJ2503405.1"/>
    </source>
</evidence>
<feature type="region of interest" description="Disordered" evidence="1">
    <location>
        <begin position="580"/>
        <end position="634"/>
    </location>
</feature>
<evidence type="ECO:0000313" key="3">
    <source>
        <dbReference type="Proteomes" id="UP001295740"/>
    </source>
</evidence>
<dbReference type="AlphaFoldDB" id="A0AAI8YG62"/>
<feature type="compositionally biased region" description="Basic and acidic residues" evidence="1">
    <location>
        <begin position="383"/>
        <end position="396"/>
    </location>
</feature>
<dbReference type="EMBL" id="CAUWAG010000006">
    <property type="protein sequence ID" value="CAJ2503405.1"/>
    <property type="molecule type" value="Genomic_DNA"/>
</dbReference>
<keyword evidence="3" id="KW-1185">Reference proteome</keyword>
<feature type="compositionally biased region" description="Polar residues" evidence="1">
    <location>
        <begin position="426"/>
        <end position="440"/>
    </location>
</feature>
<feature type="compositionally biased region" description="Polar residues" evidence="1">
    <location>
        <begin position="533"/>
        <end position="550"/>
    </location>
</feature>
<organism evidence="2 3">
    <name type="scientific">Anthostomella pinea</name>
    <dbReference type="NCBI Taxonomy" id="933095"/>
    <lineage>
        <taxon>Eukaryota</taxon>
        <taxon>Fungi</taxon>
        <taxon>Dikarya</taxon>
        <taxon>Ascomycota</taxon>
        <taxon>Pezizomycotina</taxon>
        <taxon>Sordariomycetes</taxon>
        <taxon>Xylariomycetidae</taxon>
        <taxon>Xylariales</taxon>
        <taxon>Xylariaceae</taxon>
        <taxon>Anthostomella</taxon>
    </lineage>
</organism>
<reference evidence="2" key="1">
    <citation type="submission" date="2023-10" db="EMBL/GenBank/DDBJ databases">
        <authorList>
            <person name="Hackl T."/>
        </authorList>
    </citation>
    <scope>NUCLEOTIDE SEQUENCE</scope>
</reference>
<protein>
    <submittedName>
        <fullName evidence="2">Uu.00g107990.m01.CDS01</fullName>
    </submittedName>
</protein>
<comment type="caution">
    <text evidence="2">The sequence shown here is derived from an EMBL/GenBank/DDBJ whole genome shotgun (WGS) entry which is preliminary data.</text>
</comment>
<feature type="region of interest" description="Disordered" evidence="1">
    <location>
        <begin position="408"/>
        <end position="455"/>
    </location>
</feature>
<feature type="region of interest" description="Disordered" evidence="1">
    <location>
        <begin position="310"/>
        <end position="396"/>
    </location>
</feature>
<evidence type="ECO:0000256" key="1">
    <source>
        <dbReference type="SAM" id="MobiDB-lite"/>
    </source>
</evidence>
<feature type="compositionally biased region" description="Polar residues" evidence="1">
    <location>
        <begin position="334"/>
        <end position="359"/>
    </location>
</feature>
<name>A0AAI8YG62_9PEZI</name>
<feature type="region of interest" description="Disordered" evidence="1">
    <location>
        <begin position="528"/>
        <end position="556"/>
    </location>
</feature>
<accession>A0AAI8YG62</accession>